<sequence length="245" mass="27773">MKVELEKQTRFFELKADFSLRPRALVNYLQEVAAIHSEQVGFGAKDLINSGNAWVLHRIGVQIHRPPTLGDRLKVVTWHTGQKAFRAYRDFEILCGGEALVSAKSFWLFIDLARKKIVRPPKHASETYTQEPGIDWDLSIDDWKPDQKAVPEHVCTIATRPSDYDPLGHVNNAVYFDYLEALIASAFPQGGNIQSMVVQFSREIPRGVEAIQAGLWPQDKGYAFRIFSGDSIYSTGEFQLFSNEQ</sequence>
<dbReference type="InterPro" id="IPR049427">
    <property type="entry name" value="Acyl-ACP_TE_C"/>
</dbReference>
<dbReference type="InterPro" id="IPR029069">
    <property type="entry name" value="HotDog_dom_sf"/>
</dbReference>
<evidence type="ECO:0000313" key="5">
    <source>
        <dbReference type="EMBL" id="SHJ66857.1"/>
    </source>
</evidence>
<dbReference type="InterPro" id="IPR002864">
    <property type="entry name" value="Acyl-ACP_thioesterase_NHD"/>
</dbReference>
<proteinExistence type="inferred from homology"/>
<dbReference type="PANTHER" id="PTHR31793">
    <property type="entry name" value="4-HYDROXYBENZOYL-COA THIOESTERASE FAMILY MEMBER"/>
    <property type="match status" value="1"/>
</dbReference>
<dbReference type="CDD" id="cd00586">
    <property type="entry name" value="4HBT"/>
    <property type="match status" value="1"/>
</dbReference>
<dbReference type="OrthoDB" id="9801517at2"/>
<dbReference type="AlphaFoldDB" id="A0A1M6L6Q8"/>
<dbReference type="GO" id="GO:0006633">
    <property type="term" value="P:fatty acid biosynthetic process"/>
    <property type="evidence" value="ECO:0007669"/>
    <property type="project" value="InterPro"/>
</dbReference>
<evidence type="ECO:0000256" key="2">
    <source>
        <dbReference type="ARBA" id="ARBA00022801"/>
    </source>
</evidence>
<evidence type="ECO:0000259" key="4">
    <source>
        <dbReference type="Pfam" id="PF20791"/>
    </source>
</evidence>
<dbReference type="PANTHER" id="PTHR31793:SF27">
    <property type="entry name" value="NOVEL THIOESTERASE SUPERFAMILY DOMAIN AND SAPOSIN A-TYPE DOMAIN CONTAINING PROTEIN (0610012H03RIK)"/>
    <property type="match status" value="1"/>
</dbReference>
<dbReference type="EMBL" id="FQZU01000010">
    <property type="protein sequence ID" value="SHJ66857.1"/>
    <property type="molecule type" value="Genomic_DNA"/>
</dbReference>
<keyword evidence="2" id="KW-0378">Hydrolase</keyword>
<dbReference type="Pfam" id="PF20791">
    <property type="entry name" value="Acyl-ACP_TE_C"/>
    <property type="match status" value="1"/>
</dbReference>
<feature type="domain" description="Acyl-ACP thioesterase-like C-terminal" evidence="4">
    <location>
        <begin position="157"/>
        <end position="208"/>
    </location>
</feature>
<organism evidence="5 6">
    <name type="scientific">Desulfatibacillum alkenivorans DSM 16219</name>
    <dbReference type="NCBI Taxonomy" id="1121393"/>
    <lineage>
        <taxon>Bacteria</taxon>
        <taxon>Pseudomonadati</taxon>
        <taxon>Thermodesulfobacteriota</taxon>
        <taxon>Desulfobacteria</taxon>
        <taxon>Desulfobacterales</taxon>
        <taxon>Desulfatibacillaceae</taxon>
        <taxon>Desulfatibacillum</taxon>
    </lineage>
</organism>
<keyword evidence="6" id="KW-1185">Reference proteome</keyword>
<evidence type="ECO:0000313" key="6">
    <source>
        <dbReference type="Proteomes" id="UP000183994"/>
    </source>
</evidence>
<comment type="similarity">
    <text evidence="1">Belongs to the 4-hydroxybenzoyl-CoA thioesterase family.</text>
</comment>
<dbReference type="GO" id="GO:0047617">
    <property type="term" value="F:fatty acyl-CoA hydrolase activity"/>
    <property type="evidence" value="ECO:0007669"/>
    <property type="project" value="TreeGrafter"/>
</dbReference>
<dbReference type="Proteomes" id="UP000183994">
    <property type="component" value="Unassembled WGS sequence"/>
</dbReference>
<dbReference type="Pfam" id="PF01643">
    <property type="entry name" value="Acyl-ACP_TE"/>
    <property type="match status" value="1"/>
</dbReference>
<dbReference type="RefSeq" id="WP_073475470.1">
    <property type="nucleotide sequence ID" value="NZ_FQZU01000010.1"/>
</dbReference>
<evidence type="ECO:0000259" key="3">
    <source>
        <dbReference type="Pfam" id="PF01643"/>
    </source>
</evidence>
<accession>A0A1M6L6Q8</accession>
<dbReference type="InterPro" id="IPR050563">
    <property type="entry name" value="4-hydroxybenzoyl-CoA_TE"/>
</dbReference>
<protein>
    <submittedName>
        <fullName evidence="5">Acyl-ACP thioesterase</fullName>
    </submittedName>
</protein>
<dbReference type="STRING" id="1121393.SAMN02745216_02047"/>
<dbReference type="Gene3D" id="3.10.129.10">
    <property type="entry name" value="Hotdog Thioesterase"/>
    <property type="match status" value="1"/>
</dbReference>
<name>A0A1M6L6Q8_9BACT</name>
<dbReference type="SUPFAM" id="SSF54637">
    <property type="entry name" value="Thioesterase/thiol ester dehydrase-isomerase"/>
    <property type="match status" value="2"/>
</dbReference>
<gene>
    <name evidence="5" type="ORF">SAMN02745216_02047</name>
</gene>
<reference evidence="6" key="1">
    <citation type="submission" date="2016-11" db="EMBL/GenBank/DDBJ databases">
        <authorList>
            <person name="Varghese N."/>
            <person name="Submissions S."/>
        </authorList>
    </citation>
    <scope>NUCLEOTIDE SEQUENCE [LARGE SCALE GENOMIC DNA]</scope>
    <source>
        <strain evidence="6">DSM 16219</strain>
    </source>
</reference>
<feature type="domain" description="Acyl-ACP thioesterase N-terminal hotdog" evidence="3">
    <location>
        <begin position="9"/>
        <end position="123"/>
    </location>
</feature>
<evidence type="ECO:0000256" key="1">
    <source>
        <dbReference type="ARBA" id="ARBA00005953"/>
    </source>
</evidence>